<dbReference type="AlphaFoldDB" id="A0AAD9N6H9"/>
<evidence type="ECO:0008006" key="3">
    <source>
        <dbReference type="Google" id="ProtNLM"/>
    </source>
</evidence>
<evidence type="ECO:0000313" key="2">
    <source>
        <dbReference type="Proteomes" id="UP001208570"/>
    </source>
</evidence>
<comment type="caution">
    <text evidence="1">The sequence shown here is derived from an EMBL/GenBank/DDBJ whole genome shotgun (WGS) entry which is preliminary data.</text>
</comment>
<evidence type="ECO:0000313" key="1">
    <source>
        <dbReference type="EMBL" id="KAK2156821.1"/>
    </source>
</evidence>
<name>A0AAD9N6H9_9ANNE</name>
<organism evidence="1 2">
    <name type="scientific">Paralvinella palmiformis</name>
    <dbReference type="NCBI Taxonomy" id="53620"/>
    <lineage>
        <taxon>Eukaryota</taxon>
        <taxon>Metazoa</taxon>
        <taxon>Spiralia</taxon>
        <taxon>Lophotrochozoa</taxon>
        <taxon>Annelida</taxon>
        <taxon>Polychaeta</taxon>
        <taxon>Sedentaria</taxon>
        <taxon>Canalipalpata</taxon>
        <taxon>Terebellida</taxon>
        <taxon>Terebelliformia</taxon>
        <taxon>Alvinellidae</taxon>
        <taxon>Paralvinella</taxon>
    </lineage>
</organism>
<accession>A0AAD9N6H9</accession>
<gene>
    <name evidence="1" type="ORF">LSH36_204g04031</name>
</gene>
<proteinExistence type="predicted"/>
<protein>
    <recommendedName>
        <fullName evidence="3">Reverse transcriptase RNase H-like domain-containing protein</fullName>
    </recommendedName>
</protein>
<dbReference type="Proteomes" id="UP001208570">
    <property type="component" value="Unassembled WGS sequence"/>
</dbReference>
<sequence length="103" mass="11971">MCPKRRWAAISVIQKLHPQLRGSKLTVYTDHKPLNNTKVQRCVVLLTEYGDVIENRKGKHNIRADMMTRIRHQPDPEIAIIDTEDWIDPNAFPEDRRPITSAT</sequence>
<dbReference type="EMBL" id="JAODUP010000204">
    <property type="protein sequence ID" value="KAK2156821.1"/>
    <property type="molecule type" value="Genomic_DNA"/>
</dbReference>
<reference evidence="1" key="1">
    <citation type="journal article" date="2023" name="Mol. Biol. Evol.">
        <title>Third-Generation Sequencing Reveals the Adaptive Role of the Epigenome in Three Deep-Sea Polychaetes.</title>
        <authorList>
            <person name="Perez M."/>
            <person name="Aroh O."/>
            <person name="Sun Y."/>
            <person name="Lan Y."/>
            <person name="Juniper S.K."/>
            <person name="Young C.R."/>
            <person name="Angers B."/>
            <person name="Qian P.Y."/>
        </authorList>
    </citation>
    <scope>NUCLEOTIDE SEQUENCE</scope>
    <source>
        <strain evidence="1">P08H-3</strain>
    </source>
</reference>
<keyword evidence="2" id="KW-1185">Reference proteome</keyword>